<dbReference type="EnsemblPlants" id="Pp3c11_7400V3.1">
    <property type="protein sequence ID" value="Pp3c11_7400V3.1"/>
    <property type="gene ID" value="Pp3c11_7400"/>
</dbReference>
<dbReference type="EMBL" id="ABEU02000011">
    <property type="protein sequence ID" value="PNR44936.1"/>
    <property type="molecule type" value="Genomic_DNA"/>
</dbReference>
<keyword evidence="3" id="KW-1185">Reference proteome</keyword>
<organism evidence="1">
    <name type="scientific">Physcomitrium patens</name>
    <name type="common">Spreading-leaved earth moss</name>
    <name type="synonym">Physcomitrella patens</name>
    <dbReference type="NCBI Taxonomy" id="3218"/>
    <lineage>
        <taxon>Eukaryota</taxon>
        <taxon>Viridiplantae</taxon>
        <taxon>Streptophyta</taxon>
        <taxon>Embryophyta</taxon>
        <taxon>Bryophyta</taxon>
        <taxon>Bryophytina</taxon>
        <taxon>Bryopsida</taxon>
        <taxon>Funariidae</taxon>
        <taxon>Funariales</taxon>
        <taxon>Funariaceae</taxon>
        <taxon>Physcomitrium</taxon>
    </lineage>
</organism>
<reference evidence="1 3" key="1">
    <citation type="journal article" date="2008" name="Science">
        <title>The Physcomitrella genome reveals evolutionary insights into the conquest of land by plants.</title>
        <authorList>
            <person name="Rensing S."/>
            <person name="Lang D."/>
            <person name="Zimmer A."/>
            <person name="Terry A."/>
            <person name="Salamov A."/>
            <person name="Shapiro H."/>
            <person name="Nishiyama T."/>
            <person name="Perroud P.-F."/>
            <person name="Lindquist E."/>
            <person name="Kamisugi Y."/>
            <person name="Tanahashi T."/>
            <person name="Sakakibara K."/>
            <person name="Fujita T."/>
            <person name="Oishi K."/>
            <person name="Shin-I T."/>
            <person name="Kuroki Y."/>
            <person name="Toyoda A."/>
            <person name="Suzuki Y."/>
            <person name="Hashimoto A."/>
            <person name="Yamaguchi K."/>
            <person name="Sugano A."/>
            <person name="Kohara Y."/>
            <person name="Fujiyama A."/>
            <person name="Anterola A."/>
            <person name="Aoki S."/>
            <person name="Ashton N."/>
            <person name="Barbazuk W.B."/>
            <person name="Barker E."/>
            <person name="Bennetzen J."/>
            <person name="Bezanilla M."/>
            <person name="Blankenship R."/>
            <person name="Cho S.H."/>
            <person name="Dutcher S."/>
            <person name="Estelle M."/>
            <person name="Fawcett J.A."/>
            <person name="Gundlach H."/>
            <person name="Hanada K."/>
            <person name="Heyl A."/>
            <person name="Hicks K.A."/>
            <person name="Hugh J."/>
            <person name="Lohr M."/>
            <person name="Mayer K."/>
            <person name="Melkozernov A."/>
            <person name="Murata T."/>
            <person name="Nelson D."/>
            <person name="Pils B."/>
            <person name="Prigge M."/>
            <person name="Reiss B."/>
            <person name="Renner T."/>
            <person name="Rombauts S."/>
            <person name="Rushton P."/>
            <person name="Sanderfoot A."/>
            <person name="Schween G."/>
            <person name="Shiu S.-H."/>
            <person name="Stueber K."/>
            <person name="Theodoulou F.L."/>
            <person name="Tu H."/>
            <person name="Van de Peer Y."/>
            <person name="Verrier P.J."/>
            <person name="Waters E."/>
            <person name="Wood A."/>
            <person name="Yang L."/>
            <person name="Cove D."/>
            <person name="Cuming A."/>
            <person name="Hasebe M."/>
            <person name="Lucas S."/>
            <person name="Mishler D.B."/>
            <person name="Reski R."/>
            <person name="Grigoriev I."/>
            <person name="Quatrano R.S."/>
            <person name="Boore J.L."/>
        </authorList>
    </citation>
    <scope>NUCLEOTIDE SEQUENCE [LARGE SCALE GENOMIC DNA]</scope>
    <source>
        <strain evidence="2 3">cv. Gransden 2004</strain>
    </source>
</reference>
<protein>
    <submittedName>
        <fullName evidence="1 2">Uncharacterized protein</fullName>
    </submittedName>
</protein>
<dbReference type="PANTHER" id="PTHR21963">
    <property type="entry name" value="PF6"/>
    <property type="match status" value="1"/>
</dbReference>
<evidence type="ECO:0000313" key="1">
    <source>
        <dbReference type="EMBL" id="PNR44936.1"/>
    </source>
</evidence>
<dbReference type="Gramene" id="Pp3c11_7400V3.1">
    <property type="protein sequence ID" value="Pp3c11_7400V3.1"/>
    <property type="gene ID" value="Pp3c11_7400"/>
</dbReference>
<dbReference type="InterPro" id="IPR026173">
    <property type="entry name" value="SPAG17"/>
</dbReference>
<dbReference type="PANTHER" id="PTHR21963:SF1">
    <property type="entry name" value="SPERM-ASSOCIATED ANTIGEN 17"/>
    <property type="match status" value="1"/>
</dbReference>
<gene>
    <name evidence="1" type="ORF">PHYPA_014706</name>
</gene>
<proteinExistence type="predicted"/>
<name>A0A2K1JTV2_PHYPA</name>
<evidence type="ECO:0000313" key="2">
    <source>
        <dbReference type="EnsemblPlants" id="Pp3c11_7400V3.1"/>
    </source>
</evidence>
<reference evidence="1 3" key="2">
    <citation type="journal article" date="2018" name="Plant J.">
        <title>The Physcomitrella patens chromosome-scale assembly reveals moss genome structure and evolution.</title>
        <authorList>
            <person name="Lang D."/>
            <person name="Ullrich K.K."/>
            <person name="Murat F."/>
            <person name="Fuchs J."/>
            <person name="Jenkins J."/>
            <person name="Haas F.B."/>
            <person name="Piednoel M."/>
            <person name="Gundlach H."/>
            <person name="Van Bel M."/>
            <person name="Meyberg R."/>
            <person name="Vives C."/>
            <person name="Morata J."/>
            <person name="Symeonidi A."/>
            <person name="Hiss M."/>
            <person name="Muchero W."/>
            <person name="Kamisugi Y."/>
            <person name="Saleh O."/>
            <person name="Blanc G."/>
            <person name="Decker E.L."/>
            <person name="van Gessel N."/>
            <person name="Grimwood J."/>
            <person name="Hayes R.D."/>
            <person name="Graham S.W."/>
            <person name="Gunter L.E."/>
            <person name="McDaniel S.F."/>
            <person name="Hoernstein S.N.W."/>
            <person name="Larsson A."/>
            <person name="Li F.W."/>
            <person name="Perroud P.F."/>
            <person name="Phillips J."/>
            <person name="Ranjan P."/>
            <person name="Rokshar D.S."/>
            <person name="Rothfels C.J."/>
            <person name="Schneider L."/>
            <person name="Shu S."/>
            <person name="Stevenson D.W."/>
            <person name="Thummler F."/>
            <person name="Tillich M."/>
            <person name="Villarreal Aguilar J.C."/>
            <person name="Widiez T."/>
            <person name="Wong G.K."/>
            <person name="Wymore A."/>
            <person name="Zhang Y."/>
            <person name="Zimmer A.D."/>
            <person name="Quatrano R.S."/>
            <person name="Mayer K.F.X."/>
            <person name="Goodstein D."/>
            <person name="Casacuberta J.M."/>
            <person name="Vandepoele K."/>
            <person name="Reski R."/>
            <person name="Cuming A.C."/>
            <person name="Tuskan G.A."/>
            <person name="Maumus F."/>
            <person name="Salse J."/>
            <person name="Schmutz J."/>
            <person name="Rensing S.A."/>
        </authorList>
    </citation>
    <scope>NUCLEOTIDE SEQUENCE [LARGE SCALE GENOMIC DNA]</scope>
    <source>
        <strain evidence="2 3">cv. Gransden 2004</strain>
    </source>
</reference>
<evidence type="ECO:0000313" key="3">
    <source>
        <dbReference type="Proteomes" id="UP000006727"/>
    </source>
</evidence>
<dbReference type="InParanoid" id="A0A2K1JTV2"/>
<reference evidence="2" key="3">
    <citation type="submission" date="2020-12" db="UniProtKB">
        <authorList>
            <consortium name="EnsemblPlants"/>
        </authorList>
    </citation>
    <scope>IDENTIFICATION</scope>
</reference>
<dbReference type="AlphaFoldDB" id="A0A2K1JTV2"/>
<dbReference type="Proteomes" id="UP000006727">
    <property type="component" value="Chromosome 11"/>
</dbReference>
<dbReference type="PaxDb" id="3218-PP1S262_11V6.1"/>
<accession>A0A2K1JTV2</accession>
<sequence>MEKYTIPNAIPSKGVGIAYYKALLDEVPHNYSSIPIIVHCIVAQVSVYDCFSEDLEALEIAKLNKQMVGKLENTFQKLGHCAQSMPKPCNAGSGSKCKCNLQTKKEANETNHLVMEELPNNTPPDADLTSRLIGRQVITISTHFCLKIMNP</sequence>